<evidence type="ECO:0000256" key="1">
    <source>
        <dbReference type="SAM" id="SignalP"/>
    </source>
</evidence>
<sequence>MTAVAATAVMGFSMTSVAAAQATTGSLTIWSSGPTNYVYFNQINKNSSGTSAVTFSGVWGGATPVQWAVAKAELRDEFGFICNGPQNFSSSSDGVASTSCLDFRGEASKGTVWGWNGATWIQHTTNTVWWDPNNPNRAASVENPEWPVNAAGQTYGNSALADPSNSPDLMTATATNGARGYLLKTDMDSATANDLFAGGASPATIQEWIDTVGSVDRSIPVYATDGTTVLGEYLIPAVNQETAIPTLE</sequence>
<evidence type="ECO:0000313" key="2">
    <source>
        <dbReference type="EMBL" id="MCS5732302.1"/>
    </source>
</evidence>
<gene>
    <name evidence="2" type="ORF">N1032_00900</name>
</gene>
<dbReference type="RefSeq" id="WP_259536876.1">
    <property type="nucleotide sequence ID" value="NZ_JANLCJ010000001.1"/>
</dbReference>
<accession>A0ABT2GWG4</accession>
<reference evidence="2" key="1">
    <citation type="submission" date="2022-08" db="EMBL/GenBank/DDBJ databases">
        <authorList>
            <person name="Deng Y."/>
            <person name="Han X.-F."/>
            <person name="Zhang Y.-Q."/>
        </authorList>
    </citation>
    <scope>NUCLEOTIDE SEQUENCE</scope>
    <source>
        <strain evidence="2">CPCC 203386</strain>
    </source>
</reference>
<proteinExistence type="predicted"/>
<keyword evidence="1" id="KW-0732">Signal</keyword>
<keyword evidence="3" id="KW-1185">Reference proteome</keyword>
<feature type="chain" id="PRO_5046624928" evidence="1">
    <location>
        <begin position="19"/>
        <end position="248"/>
    </location>
</feature>
<name>A0ABT2GWG4_9MICO</name>
<dbReference type="EMBL" id="JANLCJ010000001">
    <property type="protein sequence ID" value="MCS5732302.1"/>
    <property type="molecule type" value="Genomic_DNA"/>
</dbReference>
<protein>
    <submittedName>
        <fullName evidence="2">Uncharacterized protein</fullName>
    </submittedName>
</protein>
<dbReference type="Proteomes" id="UP001165586">
    <property type="component" value="Unassembled WGS sequence"/>
</dbReference>
<evidence type="ECO:0000313" key="3">
    <source>
        <dbReference type="Proteomes" id="UP001165586"/>
    </source>
</evidence>
<organism evidence="2 3">
    <name type="scientific">Herbiconiux daphne</name>
    <dbReference type="NCBI Taxonomy" id="2970914"/>
    <lineage>
        <taxon>Bacteria</taxon>
        <taxon>Bacillati</taxon>
        <taxon>Actinomycetota</taxon>
        <taxon>Actinomycetes</taxon>
        <taxon>Micrococcales</taxon>
        <taxon>Microbacteriaceae</taxon>
        <taxon>Herbiconiux</taxon>
    </lineage>
</organism>
<comment type="caution">
    <text evidence="2">The sequence shown here is derived from an EMBL/GenBank/DDBJ whole genome shotgun (WGS) entry which is preliminary data.</text>
</comment>
<feature type="signal peptide" evidence="1">
    <location>
        <begin position="1"/>
        <end position="18"/>
    </location>
</feature>